<dbReference type="InterPro" id="IPR000515">
    <property type="entry name" value="MetI-like"/>
</dbReference>
<evidence type="ECO:0000256" key="5">
    <source>
        <dbReference type="ARBA" id="ARBA00022989"/>
    </source>
</evidence>
<dbReference type="GO" id="GO:0055085">
    <property type="term" value="P:transmembrane transport"/>
    <property type="evidence" value="ECO:0007669"/>
    <property type="project" value="InterPro"/>
</dbReference>
<name>A0A8J3KU95_9ACTN</name>
<evidence type="ECO:0000256" key="1">
    <source>
        <dbReference type="ARBA" id="ARBA00004651"/>
    </source>
</evidence>
<dbReference type="RefSeq" id="WP_203691353.1">
    <property type="nucleotide sequence ID" value="NZ_BAAALC010000031.1"/>
</dbReference>
<dbReference type="CDD" id="cd06261">
    <property type="entry name" value="TM_PBP2"/>
    <property type="match status" value="1"/>
</dbReference>
<feature type="domain" description="ABC transmembrane type-1" evidence="8">
    <location>
        <begin position="67"/>
        <end position="317"/>
    </location>
</feature>
<dbReference type="GO" id="GO:0005886">
    <property type="term" value="C:plasma membrane"/>
    <property type="evidence" value="ECO:0007669"/>
    <property type="project" value="UniProtKB-SubCell"/>
</dbReference>
<dbReference type="PANTHER" id="PTHR30193">
    <property type="entry name" value="ABC TRANSPORTER PERMEASE PROTEIN"/>
    <property type="match status" value="1"/>
</dbReference>
<dbReference type="PANTHER" id="PTHR30193:SF41">
    <property type="entry name" value="DIACETYLCHITOBIOSE UPTAKE SYSTEM PERMEASE PROTEIN NGCF"/>
    <property type="match status" value="1"/>
</dbReference>
<feature type="transmembrane region" description="Helical" evidence="7">
    <location>
        <begin position="7"/>
        <end position="26"/>
    </location>
</feature>
<keyword evidence="6 7" id="KW-0472">Membrane</keyword>
<evidence type="ECO:0000256" key="4">
    <source>
        <dbReference type="ARBA" id="ARBA00022692"/>
    </source>
</evidence>
<comment type="similarity">
    <text evidence="7">Belongs to the binding-protein-dependent transport system permease family.</text>
</comment>
<dbReference type="AlphaFoldDB" id="A0A8J3KU95"/>
<feature type="transmembrane region" description="Helical" evidence="7">
    <location>
        <begin position="111"/>
        <end position="131"/>
    </location>
</feature>
<keyword evidence="3" id="KW-1003">Cell membrane</keyword>
<gene>
    <name evidence="9" type="ORF">Cco03nite_19640</name>
</gene>
<evidence type="ECO:0000256" key="2">
    <source>
        <dbReference type="ARBA" id="ARBA00022448"/>
    </source>
</evidence>
<dbReference type="Pfam" id="PF00528">
    <property type="entry name" value="BPD_transp_1"/>
    <property type="match status" value="1"/>
</dbReference>
<evidence type="ECO:0000256" key="6">
    <source>
        <dbReference type="ARBA" id="ARBA00023136"/>
    </source>
</evidence>
<protein>
    <submittedName>
        <fullName evidence="9">Sugar ABC transporter permease</fullName>
    </submittedName>
</protein>
<dbReference type="InterPro" id="IPR035906">
    <property type="entry name" value="MetI-like_sf"/>
</dbReference>
<dbReference type="PROSITE" id="PS50928">
    <property type="entry name" value="ABC_TM1"/>
    <property type="match status" value="1"/>
</dbReference>
<sequence>MRNGRAPFIAGFLFAPVLLYVVYVLIPYVRTAYFSLTDFNGFSPEYGFVGLGNYLELLKDEVYLRAIGHNAVVLTVFPIVTILLALFFAFMLNVGGRGDKAGIRGVRGSSLYKFIFFFPQVLSIAIVAVIWRRVFQSNDGGMINAVLMSLGLVDEEKPLLFLAESDSVIPPIHLGAFTLDAPVVLICLIAVAIWGGVGFYLVLFSAAMQSIPKDIYEAATLDGATRVQTFFRVTLPLLREHVSVAWIYLGIAALDFYALVIGLTPGAGGGGPNNASEVMSSWMLTSAFRSSRYDGFAFACAMGMSIALLTMLLAGVQFRLTRSRDKLEF</sequence>
<feature type="transmembrane region" description="Helical" evidence="7">
    <location>
        <begin position="67"/>
        <end position="90"/>
    </location>
</feature>
<evidence type="ECO:0000256" key="7">
    <source>
        <dbReference type="RuleBase" id="RU363032"/>
    </source>
</evidence>
<comment type="caution">
    <text evidence="9">The sequence shown here is derived from an EMBL/GenBank/DDBJ whole genome shotgun (WGS) entry which is preliminary data.</text>
</comment>
<evidence type="ECO:0000313" key="10">
    <source>
        <dbReference type="Proteomes" id="UP000630887"/>
    </source>
</evidence>
<keyword evidence="2 7" id="KW-0813">Transport</keyword>
<accession>A0A8J3KU95</accession>
<organism evidence="9 10">
    <name type="scientific">Catellatospora coxensis</name>
    <dbReference type="NCBI Taxonomy" id="310354"/>
    <lineage>
        <taxon>Bacteria</taxon>
        <taxon>Bacillati</taxon>
        <taxon>Actinomycetota</taxon>
        <taxon>Actinomycetes</taxon>
        <taxon>Micromonosporales</taxon>
        <taxon>Micromonosporaceae</taxon>
        <taxon>Catellatospora</taxon>
    </lineage>
</organism>
<evidence type="ECO:0000256" key="3">
    <source>
        <dbReference type="ARBA" id="ARBA00022475"/>
    </source>
</evidence>
<keyword evidence="5 7" id="KW-1133">Transmembrane helix</keyword>
<evidence type="ECO:0000259" key="8">
    <source>
        <dbReference type="PROSITE" id="PS50928"/>
    </source>
</evidence>
<keyword evidence="10" id="KW-1185">Reference proteome</keyword>
<evidence type="ECO:0000313" key="9">
    <source>
        <dbReference type="EMBL" id="GIG05264.1"/>
    </source>
</evidence>
<feature type="transmembrane region" description="Helical" evidence="7">
    <location>
        <begin position="183"/>
        <end position="203"/>
    </location>
</feature>
<dbReference type="SUPFAM" id="SSF161098">
    <property type="entry name" value="MetI-like"/>
    <property type="match status" value="1"/>
</dbReference>
<dbReference type="EMBL" id="BONI01000013">
    <property type="protein sequence ID" value="GIG05264.1"/>
    <property type="molecule type" value="Genomic_DNA"/>
</dbReference>
<dbReference type="Proteomes" id="UP000630887">
    <property type="component" value="Unassembled WGS sequence"/>
</dbReference>
<dbReference type="InterPro" id="IPR051393">
    <property type="entry name" value="ABC_transporter_permease"/>
</dbReference>
<dbReference type="Gene3D" id="1.10.3720.10">
    <property type="entry name" value="MetI-like"/>
    <property type="match status" value="1"/>
</dbReference>
<feature type="transmembrane region" description="Helical" evidence="7">
    <location>
        <begin position="245"/>
        <end position="264"/>
    </location>
</feature>
<proteinExistence type="inferred from homology"/>
<keyword evidence="4 7" id="KW-0812">Transmembrane</keyword>
<comment type="subcellular location">
    <subcellularLocation>
        <location evidence="1 7">Cell membrane</location>
        <topology evidence="1 7">Multi-pass membrane protein</topology>
    </subcellularLocation>
</comment>
<feature type="transmembrane region" description="Helical" evidence="7">
    <location>
        <begin position="296"/>
        <end position="316"/>
    </location>
</feature>
<reference evidence="9 10" key="1">
    <citation type="submission" date="2021-01" db="EMBL/GenBank/DDBJ databases">
        <title>Whole genome shotgun sequence of Catellatospora coxensis NBRC 107359.</title>
        <authorList>
            <person name="Komaki H."/>
            <person name="Tamura T."/>
        </authorList>
    </citation>
    <scope>NUCLEOTIDE SEQUENCE [LARGE SCALE GENOMIC DNA]</scope>
    <source>
        <strain evidence="9 10">NBRC 107359</strain>
    </source>
</reference>